<proteinExistence type="predicted"/>
<evidence type="ECO:0000313" key="1">
    <source>
        <dbReference type="EMBL" id="GME97808.1"/>
    </source>
</evidence>
<organism evidence="1 2">
    <name type="scientific">Ambrosiozyma monospora</name>
    <name type="common">Yeast</name>
    <name type="synonym">Endomycopsis monosporus</name>
    <dbReference type="NCBI Taxonomy" id="43982"/>
    <lineage>
        <taxon>Eukaryota</taxon>
        <taxon>Fungi</taxon>
        <taxon>Dikarya</taxon>
        <taxon>Ascomycota</taxon>
        <taxon>Saccharomycotina</taxon>
        <taxon>Pichiomycetes</taxon>
        <taxon>Pichiales</taxon>
        <taxon>Pichiaceae</taxon>
        <taxon>Ambrosiozyma</taxon>
    </lineage>
</organism>
<sequence length="136" mass="14714">MHVVRTNTAVLSGVDGEQFRLDHRHIDTFEKKTQKDEEDKTINESNTCPCETENDEALSEFTGCEIEEGAVSDPSNGIAAGKVETVLVMDEPGLVMNTAASTGVVKDAKLLKSTFPSNTMVRGISGKVTKIEREGV</sequence>
<reference evidence="1" key="1">
    <citation type="submission" date="2023-04" db="EMBL/GenBank/DDBJ databases">
        <title>Ambrosiozyma monospora NBRC 10751.</title>
        <authorList>
            <person name="Ichikawa N."/>
            <person name="Sato H."/>
            <person name="Tonouchi N."/>
        </authorList>
    </citation>
    <scope>NUCLEOTIDE SEQUENCE</scope>
    <source>
        <strain evidence="1">NBRC 10751</strain>
    </source>
</reference>
<evidence type="ECO:0000313" key="2">
    <source>
        <dbReference type="Proteomes" id="UP001165064"/>
    </source>
</evidence>
<protein>
    <submittedName>
        <fullName evidence="1">Unnamed protein product</fullName>
    </submittedName>
</protein>
<dbReference type="Proteomes" id="UP001165064">
    <property type="component" value="Unassembled WGS sequence"/>
</dbReference>
<comment type="caution">
    <text evidence="1">The sequence shown here is derived from an EMBL/GenBank/DDBJ whole genome shotgun (WGS) entry which is preliminary data.</text>
</comment>
<keyword evidence="2" id="KW-1185">Reference proteome</keyword>
<accession>A0ACB5TZ84</accession>
<dbReference type="EMBL" id="BSXS01010253">
    <property type="protein sequence ID" value="GME97808.1"/>
    <property type="molecule type" value="Genomic_DNA"/>
</dbReference>
<gene>
    <name evidence="1" type="ORF">Amon02_001033200</name>
</gene>
<name>A0ACB5TZ84_AMBMO</name>